<gene>
    <name evidence="2" type="ORF">AV649_02065</name>
</gene>
<feature type="compositionally biased region" description="Polar residues" evidence="1">
    <location>
        <begin position="93"/>
        <end position="103"/>
    </location>
</feature>
<name>A0A163LF51_9BACI</name>
<organism evidence="2 3">
    <name type="scientific">Rossellomorea marisflavi</name>
    <dbReference type="NCBI Taxonomy" id="189381"/>
    <lineage>
        <taxon>Bacteria</taxon>
        <taxon>Bacillati</taxon>
        <taxon>Bacillota</taxon>
        <taxon>Bacilli</taxon>
        <taxon>Bacillales</taxon>
        <taxon>Bacillaceae</taxon>
        <taxon>Rossellomorea</taxon>
    </lineage>
</organism>
<comment type="caution">
    <text evidence="2">The sequence shown here is derived from an EMBL/GenBank/DDBJ whole genome shotgun (WGS) entry which is preliminary data.</text>
</comment>
<dbReference type="PATRIC" id="fig|189381.9.peg.1562"/>
<dbReference type="EMBL" id="LQQY01000012">
    <property type="protein sequence ID" value="KZE49837.1"/>
    <property type="molecule type" value="Genomic_DNA"/>
</dbReference>
<evidence type="ECO:0000313" key="3">
    <source>
        <dbReference type="Proteomes" id="UP000076510"/>
    </source>
</evidence>
<dbReference type="AlphaFoldDB" id="A0A163LF51"/>
<dbReference type="Pfam" id="PF19610">
    <property type="entry name" value="DUF6115"/>
    <property type="match status" value="1"/>
</dbReference>
<evidence type="ECO:0000313" key="2">
    <source>
        <dbReference type="EMBL" id="KZE49837.1"/>
    </source>
</evidence>
<evidence type="ECO:0000256" key="1">
    <source>
        <dbReference type="SAM" id="MobiDB-lite"/>
    </source>
</evidence>
<proteinExistence type="predicted"/>
<dbReference type="Proteomes" id="UP000076510">
    <property type="component" value="Unassembled WGS sequence"/>
</dbReference>
<dbReference type="OrthoDB" id="1708317at2"/>
<dbReference type="InterPro" id="IPR046118">
    <property type="entry name" value="DUF6115"/>
</dbReference>
<accession>A0A163LF51</accession>
<evidence type="ECO:0008006" key="4">
    <source>
        <dbReference type="Google" id="ProtNLM"/>
    </source>
</evidence>
<reference evidence="3" key="1">
    <citation type="submission" date="2016-01" db="EMBL/GenBank/DDBJ databases">
        <title>Whole genome sequencing of Bhargavaea cecembensis T14.</title>
        <authorList>
            <person name="Hong K.W."/>
        </authorList>
    </citation>
    <scope>NUCLEOTIDE SEQUENCE [LARGE SCALE GENOMIC DNA]</scope>
    <source>
        <strain evidence="3">M19</strain>
    </source>
</reference>
<feature type="region of interest" description="Disordered" evidence="1">
    <location>
        <begin position="72"/>
        <end position="106"/>
    </location>
</feature>
<sequence length="145" mass="16277">MMFLIVLSILLNLVALFAIILLYVRQNRLLALDSQQKRRVTEMEELMSAYMAELKEENDTFLRSLANDVPADVESVTEPPSMVRKKAMDAYQSAPSIDPTDQSDAAEPDIVSMYRAGVSIDEIARASGVGKTEVELFLKFNRDTE</sequence>
<protein>
    <recommendedName>
        <fullName evidence="4">DUF2802 domain-containing protein</fullName>
    </recommendedName>
</protein>
<dbReference type="RefSeq" id="WP_048004029.1">
    <property type="nucleotide sequence ID" value="NZ_CP085398.1"/>
</dbReference>